<dbReference type="AlphaFoldDB" id="A0A564VC38"/>
<dbReference type="RefSeq" id="WP_144092179.1">
    <property type="nucleotide sequence ID" value="NZ_CABHMX010000006.1"/>
</dbReference>
<dbReference type="InterPro" id="IPR010106">
    <property type="entry name" value="RpnA"/>
</dbReference>
<sequence>MQRKRLEDMNLLDDFLFNAVMTFPGIGERFCRLLLQVVLGREIGRLRVVAQRAFGGRDEGFRGARLDVLAEEELMDVLADPSVFDIEPDNNGDVVSLKDLPKRVRFYHAIIDSRCLKKGEGFGKLKRVFVIFVCSYDPFDRGRMVYTIRNMCEEIPEMEYDDGLRTVFLNTKGDGAGVPEELVALLRFLEDTREVNAVNDVLRELLEMVRVVKEDGKVTVAYMKSFEIEQMWINKGIEQGISQGIAQGIEQGISQGIEQGRSEERVNTLREKARADRLERELRKLRRGR</sequence>
<gene>
    <name evidence="1" type="ORF">RSSSTS7063_02025</name>
</gene>
<dbReference type="Proteomes" id="UP000408482">
    <property type="component" value="Unassembled WGS sequence"/>
</dbReference>
<organism evidence="1 2">
    <name type="scientific">Blautia luti</name>
    <dbReference type="NCBI Taxonomy" id="89014"/>
    <lineage>
        <taxon>Bacteria</taxon>
        <taxon>Bacillati</taxon>
        <taxon>Bacillota</taxon>
        <taxon>Clostridia</taxon>
        <taxon>Lachnospirales</taxon>
        <taxon>Lachnospiraceae</taxon>
        <taxon>Blautia</taxon>
    </lineage>
</organism>
<protein>
    <recommendedName>
        <fullName evidence="3">Rpn family recombination-promoting nuclease/putative transposase</fullName>
    </recommendedName>
</protein>
<dbReference type="EMBL" id="CABHNW010000005">
    <property type="protein sequence ID" value="VUX30010.1"/>
    <property type="molecule type" value="Genomic_DNA"/>
</dbReference>
<reference evidence="1 2" key="1">
    <citation type="submission" date="2019-07" db="EMBL/GenBank/DDBJ databases">
        <authorList>
            <person name="Hibberd C M."/>
            <person name="Gehrig L. J."/>
            <person name="Chang H.-W."/>
            <person name="Venkatesh S."/>
        </authorList>
    </citation>
    <scope>NUCLEOTIDE SEQUENCE [LARGE SCALE GENOMIC DNA]</scope>
    <source>
        <strain evidence="1">Blautia_luti_SSTS_Bg7063</strain>
    </source>
</reference>
<keyword evidence="2" id="KW-1185">Reference proteome</keyword>
<evidence type="ECO:0000313" key="2">
    <source>
        <dbReference type="Proteomes" id="UP000408482"/>
    </source>
</evidence>
<proteinExistence type="predicted"/>
<name>A0A564VC38_9FIRM</name>
<accession>A0A564VC38</accession>
<evidence type="ECO:0000313" key="1">
    <source>
        <dbReference type="EMBL" id="VUX30010.1"/>
    </source>
</evidence>
<dbReference type="NCBIfam" id="TIGR01784">
    <property type="entry name" value="T_den_put_tspse"/>
    <property type="match status" value="1"/>
</dbReference>
<evidence type="ECO:0008006" key="3">
    <source>
        <dbReference type="Google" id="ProtNLM"/>
    </source>
</evidence>